<keyword evidence="2" id="KW-1185">Reference proteome</keyword>
<reference evidence="1 2" key="1">
    <citation type="submission" date="2020-10" db="EMBL/GenBank/DDBJ databases">
        <title>The genome of sulfurovum sp.</title>
        <authorList>
            <person name="Xie S."/>
            <person name="Shao Z."/>
            <person name="Jiang L."/>
        </authorList>
    </citation>
    <scope>NUCLEOTIDE SEQUENCE [LARGE SCALE GENOMIC DNA]</scope>
    <source>
        <strain evidence="1 2">ST-419</strain>
    </source>
</reference>
<dbReference type="Proteomes" id="UP000595074">
    <property type="component" value="Chromosome"/>
</dbReference>
<accession>A0A7M1S6L9</accession>
<evidence type="ECO:0000313" key="2">
    <source>
        <dbReference type="Proteomes" id="UP000595074"/>
    </source>
</evidence>
<organism evidence="1 2">
    <name type="scientific">Sulfurovum indicum</name>
    <dbReference type="NCBI Taxonomy" id="2779528"/>
    <lineage>
        <taxon>Bacteria</taxon>
        <taxon>Pseudomonadati</taxon>
        <taxon>Campylobacterota</taxon>
        <taxon>Epsilonproteobacteria</taxon>
        <taxon>Campylobacterales</taxon>
        <taxon>Sulfurovaceae</taxon>
        <taxon>Sulfurovum</taxon>
    </lineage>
</organism>
<evidence type="ECO:0000313" key="1">
    <source>
        <dbReference type="EMBL" id="QOR62010.1"/>
    </source>
</evidence>
<sequence length="85" mass="9332">MLFLIIVLVGSVTVYIYYLKEKKEQLDAIKRGFCPRCRKKSIELIDQRSGGCSGPKILSFECGECGYHNSFSVENGGGCGSGSCR</sequence>
<dbReference type="AlphaFoldDB" id="A0A7M1S6L9"/>
<dbReference type="KEGG" id="sinu:IMZ28_00530"/>
<protein>
    <submittedName>
        <fullName evidence="1">Uncharacterized protein</fullName>
    </submittedName>
</protein>
<proteinExistence type="predicted"/>
<gene>
    <name evidence="1" type="ORF">IMZ28_00530</name>
</gene>
<name>A0A7M1S6L9_9BACT</name>
<dbReference type="EMBL" id="CP063164">
    <property type="protein sequence ID" value="QOR62010.1"/>
    <property type="molecule type" value="Genomic_DNA"/>
</dbReference>
<dbReference type="RefSeq" id="WP_197548715.1">
    <property type="nucleotide sequence ID" value="NZ_CP063164.1"/>
</dbReference>